<proteinExistence type="predicted"/>
<reference evidence="1 2" key="1">
    <citation type="submission" date="2024-01" db="EMBL/GenBank/DDBJ databases">
        <title>The genomes of 5 underutilized Papilionoideae crops provide insights into root nodulation and disease resistanc.</title>
        <authorList>
            <person name="Jiang F."/>
        </authorList>
    </citation>
    <scope>NUCLEOTIDE SEQUENCE [LARGE SCALE GENOMIC DNA]</scope>
    <source>
        <strain evidence="1">LVBAO_FW01</strain>
        <tissue evidence="1">Leaves</tissue>
    </source>
</reference>
<protein>
    <submittedName>
        <fullName evidence="1">Uncharacterized protein</fullName>
    </submittedName>
</protein>
<organism evidence="1 2">
    <name type="scientific">Canavalia gladiata</name>
    <name type="common">Sword bean</name>
    <name type="synonym">Dolichos gladiatus</name>
    <dbReference type="NCBI Taxonomy" id="3824"/>
    <lineage>
        <taxon>Eukaryota</taxon>
        <taxon>Viridiplantae</taxon>
        <taxon>Streptophyta</taxon>
        <taxon>Embryophyta</taxon>
        <taxon>Tracheophyta</taxon>
        <taxon>Spermatophyta</taxon>
        <taxon>Magnoliopsida</taxon>
        <taxon>eudicotyledons</taxon>
        <taxon>Gunneridae</taxon>
        <taxon>Pentapetalae</taxon>
        <taxon>rosids</taxon>
        <taxon>fabids</taxon>
        <taxon>Fabales</taxon>
        <taxon>Fabaceae</taxon>
        <taxon>Papilionoideae</taxon>
        <taxon>50 kb inversion clade</taxon>
        <taxon>NPAAA clade</taxon>
        <taxon>indigoferoid/millettioid clade</taxon>
        <taxon>Phaseoleae</taxon>
        <taxon>Canavalia</taxon>
    </lineage>
</organism>
<accession>A0AAN9LT30</accession>
<evidence type="ECO:0000313" key="2">
    <source>
        <dbReference type="Proteomes" id="UP001367508"/>
    </source>
</evidence>
<evidence type="ECO:0000313" key="1">
    <source>
        <dbReference type="EMBL" id="KAK7339562.1"/>
    </source>
</evidence>
<keyword evidence="2" id="KW-1185">Reference proteome</keyword>
<dbReference type="AlphaFoldDB" id="A0AAN9LT30"/>
<name>A0AAN9LT30_CANGL</name>
<sequence length="170" mass="19448">MNTANSIITLSVPFPKRTNLGRILFSKRDKDLGRVRIVGPIAESCFLTDSSIFQIFAQIKQYAIAILMINSEQDAAELIQESQVQTELSTQLIITEPNQARLKKLANMIKILNNNSLHSDITTRNPQLRRNVAIHASNNNEINDAYQPERYLNSKWRLLSWMRLGFSYAK</sequence>
<comment type="caution">
    <text evidence="1">The sequence shown here is derived from an EMBL/GenBank/DDBJ whole genome shotgun (WGS) entry which is preliminary data.</text>
</comment>
<gene>
    <name evidence="1" type="ORF">VNO77_20237</name>
</gene>
<dbReference type="EMBL" id="JAYMYQ010000004">
    <property type="protein sequence ID" value="KAK7339562.1"/>
    <property type="molecule type" value="Genomic_DNA"/>
</dbReference>
<dbReference type="Proteomes" id="UP001367508">
    <property type="component" value="Unassembled WGS sequence"/>
</dbReference>